<dbReference type="GeneID" id="121114961"/>
<dbReference type="InterPro" id="IPR047245">
    <property type="entry name" value="Ajuba-like_LIM1"/>
</dbReference>
<keyword evidence="4 5" id="KW-0440">LIM domain</keyword>
<dbReference type="CTD" id="32351"/>
<feature type="compositionally biased region" description="Low complexity" evidence="6">
    <location>
        <begin position="344"/>
        <end position="356"/>
    </location>
</feature>
<feature type="domain" description="LIM zinc-binding" evidence="7">
    <location>
        <begin position="421"/>
        <end position="482"/>
    </location>
</feature>
<dbReference type="GO" id="GO:0005634">
    <property type="term" value="C:nucleus"/>
    <property type="evidence" value="ECO:0007669"/>
    <property type="project" value="TreeGrafter"/>
</dbReference>
<feature type="region of interest" description="Disordered" evidence="6">
    <location>
        <begin position="157"/>
        <end position="205"/>
    </location>
</feature>
<dbReference type="EMBL" id="HACA01012890">
    <property type="protein sequence ID" value="CDW30251.1"/>
    <property type="molecule type" value="Transcribed_RNA"/>
</dbReference>
<dbReference type="GO" id="GO:0035331">
    <property type="term" value="P:negative regulation of hippo signaling"/>
    <property type="evidence" value="ECO:0007669"/>
    <property type="project" value="TreeGrafter"/>
</dbReference>
<proteinExistence type="predicted"/>
<accession>A0A0K2TXZ3</accession>
<feature type="compositionally biased region" description="Low complexity" evidence="6">
    <location>
        <begin position="176"/>
        <end position="186"/>
    </location>
</feature>
<evidence type="ECO:0000256" key="5">
    <source>
        <dbReference type="PROSITE-ProRule" id="PRU00125"/>
    </source>
</evidence>
<dbReference type="FunFam" id="2.10.110.10:FF:000028">
    <property type="entry name" value="LIM domain-containing protein 1"/>
    <property type="match status" value="1"/>
</dbReference>
<feature type="compositionally biased region" description="Polar residues" evidence="6">
    <location>
        <begin position="331"/>
        <end position="343"/>
    </location>
</feature>
<feature type="compositionally biased region" description="Polar residues" evidence="6">
    <location>
        <begin position="74"/>
        <end position="86"/>
    </location>
</feature>
<feature type="region of interest" description="Disordered" evidence="6">
    <location>
        <begin position="74"/>
        <end position="100"/>
    </location>
</feature>
<evidence type="ECO:0000256" key="4">
    <source>
        <dbReference type="ARBA" id="ARBA00023038"/>
    </source>
</evidence>
<dbReference type="CDD" id="cd09355">
    <property type="entry name" value="LIM2_Ajuba_like"/>
    <property type="match status" value="1"/>
</dbReference>
<dbReference type="InterPro" id="IPR047247">
    <property type="entry name" value="Ajuba-like_LIM2"/>
</dbReference>
<dbReference type="GO" id="GO:0007010">
    <property type="term" value="P:cytoskeleton organization"/>
    <property type="evidence" value="ECO:0007669"/>
    <property type="project" value="TreeGrafter"/>
</dbReference>
<dbReference type="CDD" id="cd09352">
    <property type="entry name" value="LIM1_Ajuba_like"/>
    <property type="match status" value="1"/>
</dbReference>
<evidence type="ECO:0000259" key="7">
    <source>
        <dbReference type="PROSITE" id="PS50023"/>
    </source>
</evidence>
<dbReference type="SMART" id="SM00132">
    <property type="entry name" value="LIM"/>
    <property type="match status" value="3"/>
</dbReference>
<feature type="domain" description="LIM zinc-binding" evidence="7">
    <location>
        <begin position="549"/>
        <end position="615"/>
    </location>
</feature>
<dbReference type="CDD" id="cd09438">
    <property type="entry name" value="LIM3_Ajuba_like"/>
    <property type="match status" value="1"/>
</dbReference>
<dbReference type="InterPro" id="IPR001781">
    <property type="entry name" value="Znf_LIM"/>
</dbReference>
<dbReference type="GO" id="GO:0000932">
    <property type="term" value="C:P-body"/>
    <property type="evidence" value="ECO:0007669"/>
    <property type="project" value="TreeGrafter"/>
</dbReference>
<evidence type="ECO:0000256" key="1">
    <source>
        <dbReference type="ARBA" id="ARBA00022723"/>
    </source>
</evidence>
<dbReference type="RefSeq" id="XP_040565027.1">
    <property type="nucleotide sequence ID" value="XM_040709093.2"/>
</dbReference>
<dbReference type="PROSITE" id="PS00478">
    <property type="entry name" value="LIM_DOMAIN_1"/>
    <property type="match status" value="1"/>
</dbReference>
<dbReference type="PANTHER" id="PTHR24219:SF4">
    <property type="entry name" value="LIM DOMAIN-CONTAINING PROTEIN JUB"/>
    <property type="match status" value="1"/>
</dbReference>
<feature type="compositionally biased region" description="Polar residues" evidence="6">
    <location>
        <begin position="157"/>
        <end position="172"/>
    </location>
</feature>
<dbReference type="GO" id="GO:0005667">
    <property type="term" value="C:transcription regulator complex"/>
    <property type="evidence" value="ECO:0007669"/>
    <property type="project" value="TreeGrafter"/>
</dbReference>
<protein>
    <submittedName>
        <fullName evidence="8">Putative LOC100119682 [Nasonia vitripennis]</fullName>
    </submittedName>
</protein>
<reference evidence="8" key="1">
    <citation type="submission" date="2014-05" db="EMBL/GenBank/DDBJ databases">
        <authorList>
            <person name="Chronopoulou M."/>
        </authorList>
    </citation>
    <scope>NUCLEOTIDE SEQUENCE</scope>
    <source>
        <tissue evidence="8">Whole organism</tissue>
    </source>
</reference>
<dbReference type="AlphaFoldDB" id="A0A0K2TXZ3"/>
<dbReference type="InterPro" id="IPR047172">
    <property type="entry name" value="Ajuba-like"/>
</dbReference>
<feature type="domain" description="LIM zinc-binding" evidence="7">
    <location>
        <begin position="486"/>
        <end position="546"/>
    </location>
</feature>
<keyword evidence="2" id="KW-0677">Repeat</keyword>
<dbReference type="OrthoDB" id="25414at2759"/>
<dbReference type="InterPro" id="IPR047248">
    <property type="entry name" value="Ajuba-like_LIM3"/>
</dbReference>
<dbReference type="PROSITE" id="PS50023">
    <property type="entry name" value="LIM_DOMAIN_2"/>
    <property type="match status" value="3"/>
</dbReference>
<evidence type="ECO:0000256" key="3">
    <source>
        <dbReference type="ARBA" id="ARBA00022833"/>
    </source>
</evidence>
<dbReference type="Pfam" id="PF00412">
    <property type="entry name" value="LIM"/>
    <property type="match status" value="3"/>
</dbReference>
<keyword evidence="3 5" id="KW-0862">Zinc</keyword>
<dbReference type="SUPFAM" id="SSF57716">
    <property type="entry name" value="Glucocorticoid receptor-like (DNA-binding domain)"/>
    <property type="match status" value="3"/>
</dbReference>
<evidence type="ECO:0000256" key="6">
    <source>
        <dbReference type="SAM" id="MobiDB-lite"/>
    </source>
</evidence>
<keyword evidence="1 5" id="KW-0479">Metal-binding</keyword>
<dbReference type="GO" id="GO:0046872">
    <property type="term" value="F:metal ion binding"/>
    <property type="evidence" value="ECO:0007669"/>
    <property type="project" value="UniProtKB-KW"/>
</dbReference>
<dbReference type="KEGG" id="lsm:121114961"/>
<dbReference type="GO" id="GO:0005912">
    <property type="term" value="C:adherens junction"/>
    <property type="evidence" value="ECO:0007669"/>
    <property type="project" value="TreeGrafter"/>
</dbReference>
<sequence>MVKMDRYRYSEEIRRGAAKFIRTHNLDGDLNESLSNLSIHDLATTPASRIQTPQKSLNVLNHHRLITEFALGGSNSELNKSNQEYSPGSYPQRLPISPANPHAIYENIDSYQRRPPPPPSSAHNTSRILSGVFQKSNSSSPVTTQNTVLGRITPAESVSSMPSYTNGSQQFILRNGSGSSSSSSSSPVSTLNLRSPPTLPPKSSMAIHRCRTSPPYIAPPVYENVNDVELMTRLRGNYRDYANLPPPPPYPGTLNIDGHEHYYPQSSFVPHTLSLKKAYNQPSLSPLVNTVGLSSSSTSSLPVAAMFNNVEKSPSKGWYESDLDEYHPRTSRFTSQSSLNRDISSSSAYHSESSLSQQNPQYPSHIHQSPAKSVNSKIALLPYSITPPRPKGPSEAEKKIDELTKQLEEEMDKEEELEYFGECALCREKVTGAGQACQAMNNLYHTNCFVCCSCGRTLRGKAFYNVNGKIYCEEDYMYSGFQQTSEKCGICGHLIMEMILHAMGKTYHPGCFRCCVCNECLDGVPFTVDFDNKIYCINDFHRIYAPKCAACGEGITPVKGTEETVRVVAMGKDFHVDCYICEICDVQLTDEPDKRCYPSNGRLLCRTCHIQKLLDMGCSVPSELEGVSAEYSEEKHRNI</sequence>
<dbReference type="Gene3D" id="2.10.110.10">
    <property type="entry name" value="Cysteine Rich Protein"/>
    <property type="match status" value="3"/>
</dbReference>
<feature type="region of interest" description="Disordered" evidence="6">
    <location>
        <begin position="329"/>
        <end position="369"/>
    </location>
</feature>
<organism evidence="8">
    <name type="scientific">Lepeophtheirus salmonis</name>
    <name type="common">Salmon louse</name>
    <name type="synonym">Caligus salmonis</name>
    <dbReference type="NCBI Taxonomy" id="72036"/>
    <lineage>
        <taxon>Eukaryota</taxon>
        <taxon>Metazoa</taxon>
        <taxon>Ecdysozoa</taxon>
        <taxon>Arthropoda</taxon>
        <taxon>Crustacea</taxon>
        <taxon>Multicrustacea</taxon>
        <taxon>Hexanauplia</taxon>
        <taxon>Copepoda</taxon>
        <taxon>Siphonostomatoida</taxon>
        <taxon>Caligidae</taxon>
        <taxon>Lepeophtheirus</taxon>
    </lineage>
</organism>
<evidence type="ECO:0000256" key="2">
    <source>
        <dbReference type="ARBA" id="ARBA00022737"/>
    </source>
</evidence>
<evidence type="ECO:0000313" key="8">
    <source>
        <dbReference type="EMBL" id="CDW30251.1"/>
    </source>
</evidence>
<dbReference type="FunFam" id="2.10.110.10:FF:000037">
    <property type="entry name" value="LIM domain-containing protein 1"/>
    <property type="match status" value="1"/>
</dbReference>
<dbReference type="PANTHER" id="PTHR24219">
    <property type="entry name" value="LIM DOMAIN-CONTAINING PROTEIN JUB"/>
    <property type="match status" value="1"/>
</dbReference>
<dbReference type="GO" id="GO:0001666">
    <property type="term" value="P:response to hypoxia"/>
    <property type="evidence" value="ECO:0007669"/>
    <property type="project" value="TreeGrafter"/>
</dbReference>
<dbReference type="GO" id="GO:0003714">
    <property type="term" value="F:transcription corepressor activity"/>
    <property type="evidence" value="ECO:0007669"/>
    <property type="project" value="TreeGrafter"/>
</dbReference>
<feature type="compositionally biased region" description="Polar residues" evidence="6">
    <location>
        <begin position="357"/>
        <end position="369"/>
    </location>
</feature>
<name>A0A0K2TXZ3_LEPSM</name>